<name>A0A0V0GSS4_SOLCH</name>
<reference evidence="1" key="1">
    <citation type="submission" date="2015-12" db="EMBL/GenBank/DDBJ databases">
        <title>Gene expression during late stages of embryo sac development: a critical building block for successful pollen-pistil interactions.</title>
        <authorList>
            <person name="Liu Y."/>
            <person name="Joly V."/>
            <person name="Sabar M."/>
            <person name="Matton D.P."/>
        </authorList>
    </citation>
    <scope>NUCLEOTIDE SEQUENCE</scope>
</reference>
<dbReference type="AlphaFoldDB" id="A0A0V0GSS4"/>
<sequence length="89" mass="10676">MSVGALCARVQVKMSTAYSYIFLAARLWWEIVRWFGSVQMMLDIVKVVMFIWKHCRRTRCTALKLAPAWVVWREKNKRAFEKVKITWYS</sequence>
<accession>A0A0V0GSS4</accession>
<protein>
    <submittedName>
        <fullName evidence="1">Putative ovule protein</fullName>
    </submittedName>
</protein>
<evidence type="ECO:0000313" key="1">
    <source>
        <dbReference type="EMBL" id="JAP11282.1"/>
    </source>
</evidence>
<dbReference type="EMBL" id="GEDG01031602">
    <property type="protein sequence ID" value="JAP11282.1"/>
    <property type="molecule type" value="Transcribed_RNA"/>
</dbReference>
<organism evidence="1">
    <name type="scientific">Solanum chacoense</name>
    <name type="common">Chaco potato</name>
    <dbReference type="NCBI Taxonomy" id="4108"/>
    <lineage>
        <taxon>Eukaryota</taxon>
        <taxon>Viridiplantae</taxon>
        <taxon>Streptophyta</taxon>
        <taxon>Embryophyta</taxon>
        <taxon>Tracheophyta</taxon>
        <taxon>Spermatophyta</taxon>
        <taxon>Magnoliopsida</taxon>
        <taxon>eudicotyledons</taxon>
        <taxon>Gunneridae</taxon>
        <taxon>Pentapetalae</taxon>
        <taxon>asterids</taxon>
        <taxon>lamiids</taxon>
        <taxon>Solanales</taxon>
        <taxon>Solanaceae</taxon>
        <taxon>Solanoideae</taxon>
        <taxon>Solaneae</taxon>
        <taxon>Solanum</taxon>
    </lineage>
</organism>
<proteinExistence type="predicted"/>